<feature type="domain" description="Transposase DDE" evidence="2">
    <location>
        <begin position="342"/>
        <end position="443"/>
    </location>
</feature>
<dbReference type="RefSeq" id="WP_051966146.1">
    <property type="nucleotide sequence ID" value="NZ_CP045798.1"/>
</dbReference>
<keyword evidence="4" id="KW-1185">Reference proteome</keyword>
<evidence type="ECO:0000259" key="2">
    <source>
        <dbReference type="Pfam" id="PF13751"/>
    </source>
</evidence>
<dbReference type="OrthoDB" id="9789070at2"/>
<sequence length="469" mass="52260">MISIKSTIKINIKGQINFVIRSRETPETVCATNLAERTLYYFRERVCQYCLENPGKDDLLFGQFIKLLHNFSEKTGITLEEQRTDTTLFMSNIKKAGRMSLAYDVLVKAVKAIPKEKRTEALSKALEPDFKTDVLYRTKAQEGDSRLTLLLNLCKEALSILEVEPGMQESEEARILKRFLAEQSTTEAGSEKLIPKPKKEIPSGSLQSAYDEDATYRREGNVSQSGYVLEISETCDKQNPFQLITDYTVVPNNTSEVEILQDRLKKIRENTGCTDMYVDGGFHSEDVHQTAAENGIKIHLTNMSGTEPTKKIPATEFDIDETTNVINKCPGGQIPTHAGVSGGQTVAHFSHEACANCEFGEQCYSKKQAKDCVVRISLKAVNTGREREKMKSNKKENTGKRAGIEGSNSALKRAGLDKLNVRGKAKSTVVCGLKVTVQNIKRFIKYLQGGYKPKYSNEPSNGIPVPIFS</sequence>
<name>A0A7G6E2E6_THEFR</name>
<dbReference type="PANTHER" id="PTHR33408:SF2">
    <property type="entry name" value="TRANSPOSASE DDE DOMAIN-CONTAINING PROTEIN"/>
    <property type="match status" value="1"/>
</dbReference>
<dbReference type="Proteomes" id="UP000515847">
    <property type="component" value="Chromosome"/>
</dbReference>
<feature type="compositionally biased region" description="Basic and acidic residues" evidence="1">
    <location>
        <begin position="189"/>
        <end position="201"/>
    </location>
</feature>
<dbReference type="AlphaFoldDB" id="A0A7G6E2E6"/>
<feature type="region of interest" description="Disordered" evidence="1">
    <location>
        <begin position="187"/>
        <end position="212"/>
    </location>
</feature>
<feature type="compositionally biased region" description="Basic and acidic residues" evidence="1">
    <location>
        <begin position="387"/>
        <end position="403"/>
    </location>
</feature>
<organism evidence="3 4">
    <name type="scientific">Thermanaerosceptrum fracticalcis</name>
    <dbReference type="NCBI Taxonomy" id="1712410"/>
    <lineage>
        <taxon>Bacteria</taxon>
        <taxon>Bacillati</taxon>
        <taxon>Bacillota</taxon>
        <taxon>Clostridia</taxon>
        <taxon>Eubacteriales</taxon>
        <taxon>Peptococcaceae</taxon>
        <taxon>Thermanaerosceptrum</taxon>
    </lineage>
</organism>
<evidence type="ECO:0000256" key="1">
    <source>
        <dbReference type="SAM" id="MobiDB-lite"/>
    </source>
</evidence>
<dbReference type="EMBL" id="CP045798">
    <property type="protein sequence ID" value="QNB46250.1"/>
    <property type="molecule type" value="Genomic_DNA"/>
</dbReference>
<dbReference type="PANTHER" id="PTHR33408">
    <property type="entry name" value="TRANSPOSASE"/>
    <property type="match status" value="1"/>
</dbReference>
<gene>
    <name evidence="3" type="ORF">BR63_07945</name>
</gene>
<reference evidence="3 4" key="1">
    <citation type="journal article" date="2019" name="Front. Microbiol.">
        <title>Thermoanaerosceptrum fracticalcis gen. nov. sp. nov., a Novel Fumarate-Fermenting Microorganism From a Deep Fractured Carbonate Aquifer of the US Great Basin.</title>
        <authorList>
            <person name="Hamilton-Brehm S.D."/>
            <person name="Stewart L.E."/>
            <person name="Zavarin M."/>
            <person name="Caldwell M."/>
            <person name="Lawson P.A."/>
            <person name="Onstott T.C."/>
            <person name="Grzymski J."/>
            <person name="Neveux I."/>
            <person name="Lollar B.S."/>
            <person name="Russell C.E."/>
            <person name="Moser D.P."/>
        </authorList>
    </citation>
    <scope>NUCLEOTIDE SEQUENCE [LARGE SCALE GENOMIC DNA]</scope>
    <source>
        <strain evidence="3 4">DRI-13</strain>
    </source>
</reference>
<evidence type="ECO:0000313" key="3">
    <source>
        <dbReference type="EMBL" id="QNB46250.1"/>
    </source>
</evidence>
<dbReference type="KEGG" id="tfr:BR63_07945"/>
<evidence type="ECO:0000313" key="4">
    <source>
        <dbReference type="Proteomes" id="UP000515847"/>
    </source>
</evidence>
<dbReference type="InterPro" id="IPR025668">
    <property type="entry name" value="Tnp_DDE_dom"/>
</dbReference>
<protein>
    <submittedName>
        <fullName evidence="3">Transposase</fullName>
    </submittedName>
</protein>
<feature type="region of interest" description="Disordered" evidence="1">
    <location>
        <begin position="387"/>
        <end position="407"/>
    </location>
</feature>
<accession>A0A7G6E2E6</accession>
<dbReference type="Pfam" id="PF13751">
    <property type="entry name" value="DDE_Tnp_1_6"/>
    <property type="match status" value="1"/>
</dbReference>
<proteinExistence type="predicted"/>